<dbReference type="GO" id="GO:0003684">
    <property type="term" value="F:damaged DNA binding"/>
    <property type="evidence" value="ECO:0007669"/>
    <property type="project" value="InterPro"/>
</dbReference>
<dbReference type="SMART" id="SM01058">
    <property type="entry name" value="CarD_TRCF"/>
    <property type="match status" value="1"/>
</dbReference>
<dbReference type="InterPro" id="IPR003711">
    <property type="entry name" value="CarD-like/TRCF_RID"/>
</dbReference>
<evidence type="ECO:0000313" key="12">
    <source>
        <dbReference type="EMBL" id="GET33194.1"/>
    </source>
</evidence>
<comment type="function">
    <text evidence="9">Couples transcription and DNA repair by recognizing RNA polymerase (RNAP) stalled at DNA lesions. Mediates ATP-dependent release of RNAP and its truncated transcript from the DNA, and recruitment of nucleotide excision repair machinery to the damaged site.</text>
</comment>
<dbReference type="RefSeq" id="WP_027585263.1">
    <property type="nucleotide sequence ID" value="NZ_BLAX01000001.1"/>
</dbReference>
<evidence type="ECO:0000259" key="10">
    <source>
        <dbReference type="PROSITE" id="PS51192"/>
    </source>
</evidence>
<gene>
    <name evidence="9 12" type="primary">mfd</name>
    <name evidence="12" type="ORF">PbJCM13498_20570</name>
</gene>
<protein>
    <recommendedName>
        <fullName evidence="9">Transcription-repair-coupling factor</fullName>
        <shortName evidence="9">TRCF</shortName>
        <ecNumber evidence="9">3.6.4.-</ecNumber>
    </recommendedName>
</protein>
<dbReference type="GO" id="GO:0005524">
    <property type="term" value="F:ATP binding"/>
    <property type="evidence" value="ECO:0007669"/>
    <property type="project" value="UniProtKB-UniRule"/>
</dbReference>
<dbReference type="InterPro" id="IPR004576">
    <property type="entry name" value="Mfd"/>
</dbReference>
<dbReference type="GO" id="GO:0005737">
    <property type="term" value="C:cytoplasm"/>
    <property type="evidence" value="ECO:0007669"/>
    <property type="project" value="UniProtKB-SubCell"/>
</dbReference>
<comment type="similarity">
    <text evidence="9">In the N-terminal section; belongs to the UvrB family.</text>
</comment>
<evidence type="ECO:0000256" key="1">
    <source>
        <dbReference type="ARBA" id="ARBA00022490"/>
    </source>
</evidence>
<proteinExistence type="inferred from homology"/>
<keyword evidence="1 9" id="KW-0963">Cytoplasm</keyword>
<evidence type="ECO:0000313" key="13">
    <source>
        <dbReference type="Proteomes" id="UP000391834"/>
    </source>
</evidence>
<dbReference type="Pfam" id="PF17757">
    <property type="entry name" value="UvrB_inter"/>
    <property type="match status" value="1"/>
</dbReference>
<dbReference type="SMART" id="SM00487">
    <property type="entry name" value="DEXDc"/>
    <property type="match status" value="1"/>
</dbReference>
<evidence type="ECO:0000256" key="2">
    <source>
        <dbReference type="ARBA" id="ARBA00022741"/>
    </source>
</evidence>
<keyword evidence="4 9" id="KW-0378">Hydrolase</keyword>
<dbReference type="InterPro" id="IPR014001">
    <property type="entry name" value="Helicase_ATP-bd"/>
</dbReference>
<dbReference type="SUPFAM" id="SSF143517">
    <property type="entry name" value="TRCF domain-like"/>
    <property type="match status" value="1"/>
</dbReference>
<dbReference type="EC" id="3.6.4.-" evidence="9"/>
<dbReference type="Gene3D" id="3.30.2060.10">
    <property type="entry name" value="Penicillin-binding protein 1b domain"/>
    <property type="match status" value="1"/>
</dbReference>
<dbReference type="Pfam" id="PF00271">
    <property type="entry name" value="Helicase_C"/>
    <property type="match status" value="1"/>
</dbReference>
<dbReference type="InterPro" id="IPR041471">
    <property type="entry name" value="UvrB_inter"/>
</dbReference>
<evidence type="ECO:0000256" key="3">
    <source>
        <dbReference type="ARBA" id="ARBA00022763"/>
    </source>
</evidence>
<keyword evidence="7 9" id="KW-0238">DNA-binding</keyword>
<dbReference type="SMART" id="SM00982">
    <property type="entry name" value="TRCF"/>
    <property type="match status" value="1"/>
</dbReference>
<dbReference type="SMART" id="SM00490">
    <property type="entry name" value="HELICc"/>
    <property type="match status" value="1"/>
</dbReference>
<accession>A0A5M4AZH5</accession>
<evidence type="ECO:0000256" key="8">
    <source>
        <dbReference type="ARBA" id="ARBA00023204"/>
    </source>
</evidence>
<name>A0A5M4AZH5_9BACT</name>
<keyword evidence="13" id="KW-1185">Reference proteome</keyword>
<comment type="similarity">
    <text evidence="9">In the C-terminal section; belongs to the helicase family. RecG subfamily.</text>
</comment>
<feature type="domain" description="Helicase C-terminal" evidence="11">
    <location>
        <begin position="746"/>
        <end position="900"/>
    </location>
</feature>
<keyword evidence="8 9" id="KW-0234">DNA repair</keyword>
<dbReference type="EMBL" id="BLAX01000001">
    <property type="protein sequence ID" value="GET33194.1"/>
    <property type="molecule type" value="Genomic_DNA"/>
</dbReference>
<dbReference type="PANTHER" id="PTHR47964:SF1">
    <property type="entry name" value="ATP-DEPENDENT DNA HELICASE HOMOLOG RECG, CHLOROPLASTIC"/>
    <property type="match status" value="1"/>
</dbReference>
<evidence type="ECO:0000259" key="11">
    <source>
        <dbReference type="PROSITE" id="PS51194"/>
    </source>
</evidence>
<dbReference type="HAMAP" id="MF_00969">
    <property type="entry name" value="TRCF"/>
    <property type="match status" value="1"/>
</dbReference>
<organism evidence="12 13">
    <name type="scientific">Prolixibacter bellariivorans</name>
    <dbReference type="NCBI Taxonomy" id="314319"/>
    <lineage>
        <taxon>Bacteria</taxon>
        <taxon>Pseudomonadati</taxon>
        <taxon>Bacteroidota</taxon>
        <taxon>Bacteroidia</taxon>
        <taxon>Marinilabiliales</taxon>
        <taxon>Prolixibacteraceae</taxon>
        <taxon>Prolixibacter</taxon>
    </lineage>
</organism>
<dbReference type="InterPro" id="IPR001650">
    <property type="entry name" value="Helicase_C-like"/>
</dbReference>
<evidence type="ECO:0000256" key="9">
    <source>
        <dbReference type="HAMAP-Rule" id="MF_00969"/>
    </source>
</evidence>
<dbReference type="PROSITE" id="PS51192">
    <property type="entry name" value="HELICASE_ATP_BIND_1"/>
    <property type="match status" value="1"/>
</dbReference>
<reference evidence="12 13" key="1">
    <citation type="submission" date="2019-10" db="EMBL/GenBank/DDBJ databases">
        <title>Prolixibacter strains distinguished by the presence of nitrate reductase genes were adept at nitrate-dependent anaerobic corrosion of metallic iron and carbon steel.</title>
        <authorList>
            <person name="Iino T."/>
            <person name="Shono N."/>
            <person name="Ito K."/>
            <person name="Nakamura R."/>
            <person name="Sueoka K."/>
            <person name="Harayama S."/>
            <person name="Ohkuma M."/>
        </authorList>
    </citation>
    <scope>NUCLEOTIDE SEQUENCE [LARGE SCALE GENOMIC DNA]</scope>
    <source>
        <strain evidence="12 13">JCM 13498</strain>
    </source>
</reference>
<dbReference type="SUPFAM" id="SSF141259">
    <property type="entry name" value="CarD-like"/>
    <property type="match status" value="1"/>
</dbReference>
<dbReference type="NCBIfam" id="TIGR00580">
    <property type="entry name" value="mfd"/>
    <property type="match status" value="1"/>
</dbReference>
<dbReference type="PROSITE" id="PS51194">
    <property type="entry name" value="HELICASE_CTER"/>
    <property type="match status" value="1"/>
</dbReference>
<keyword evidence="3 9" id="KW-0227">DNA damage</keyword>
<dbReference type="Pfam" id="PF02559">
    <property type="entry name" value="CarD_TRCF_RID"/>
    <property type="match status" value="1"/>
</dbReference>
<evidence type="ECO:0000256" key="5">
    <source>
        <dbReference type="ARBA" id="ARBA00022806"/>
    </source>
</evidence>
<dbReference type="PANTHER" id="PTHR47964">
    <property type="entry name" value="ATP-DEPENDENT DNA HELICASE HOMOLOG RECG, CHLOROPLASTIC"/>
    <property type="match status" value="1"/>
</dbReference>
<dbReference type="InterPro" id="IPR027417">
    <property type="entry name" value="P-loop_NTPase"/>
</dbReference>
<evidence type="ECO:0000256" key="6">
    <source>
        <dbReference type="ARBA" id="ARBA00022840"/>
    </source>
</evidence>
<dbReference type="InterPro" id="IPR037235">
    <property type="entry name" value="TRCF-like_C_D7"/>
</dbReference>
<dbReference type="InterPro" id="IPR047112">
    <property type="entry name" value="RecG/Mfd"/>
</dbReference>
<dbReference type="InterPro" id="IPR036101">
    <property type="entry name" value="CarD-like/TRCF_RID_sf"/>
</dbReference>
<dbReference type="Proteomes" id="UP000391834">
    <property type="component" value="Unassembled WGS sequence"/>
</dbReference>
<sequence length="1122" mass="128025">MKREQLIDFYTQHPAVHSLAGEIGNSQGQKLHAKGLTGSSPSVVLAALFQKKPFGALLLLSDREEAAYFYDDLQTLGLEEHVLFFPSSYKRSVQYEKIESENIILRTDVLNHLVEAEERFIVVSYPEAVMEKVISGKGLEKNTLTVRVGEKLSISFVNEVLFEYGFERVDFVYEPGQYSIRGSIIDIFSFAHEDPYRIDFFGDEVETIRTFDIENQISKDALNKISIIPNIQEGLQEEERISFFEFLKDDTLLVTDDLRFSAERMTELYRSAREKNLETDFPVEDLIISGNTLLERAEALTCIEIGPKAHFKSQEIPFHTKQQPVFNKNFNLLGDNLRENSQLGHLNIILSSSEKQVERLHAIFEDKGDPQEFDSLPFALKEGFIDHDLKLCCYTDHQIFERYHRFRLRSKKSARQAITLKELAKLHPGDYVVHVDHGIGKFAGLVRTEEDGKMQEAIRLIYRDNDSLLVSIHSLHRISKYKGKDGTEPKINKLGTAAWQNLKNKTKKKVKDIARELIGLYAHRKAEDGFAFARDSYLQQELEASFIYEDTPDQLKATIATKEDMEKSMPMDRLVCGDVGFGKTEVAIRAAFKAVTDSKQVAILVPTTILAFQHFKTFNERLSDFPCRIEYISRLRKPAEVRQILKEVTEGKIDIVIGTHRLVGKDVKFKDLGLLIIDEEQKFGVSVKEKLKHLKVNVDTLTLTATPIPRTLQFSLMGARDLSIINTPPPNRFPINTEVHGFNEDIIREAITYEVERGGQVFFINNRVQNIYEVEAMIKRIVPGVRTVVGHGQMEGAQLEKVMLDFIDGEFDVLIATTIIESGLDIPNANTIIINQAHNFGLSELHQLRGRVGRSNKKAFCYLLAPPMTSMTPEARRRLQAIEEFSDLGSGFSIAMQDLDIRGAGNLLGAEQSGFIADIGFETYHRILNEAIQELKHEEFQQLYKEEESREANEAFLNLRFVNDCQVDTDLELLFPESYISSISERMLLYRELDNIEDNDALEQFRAQLIDRFGKLPDSTIELLEVVRLRWTAIELNIEKIILKNKKMICYLPADQQSPFYQTSLFGNMLKWLQLNPGKSRIKEAKGKLSIIFSEVTSIQHAVTLLSEIAENVRPENVVASN</sequence>
<evidence type="ECO:0000256" key="4">
    <source>
        <dbReference type="ARBA" id="ARBA00022801"/>
    </source>
</evidence>
<dbReference type="SUPFAM" id="SSF52540">
    <property type="entry name" value="P-loop containing nucleoside triphosphate hydrolases"/>
    <property type="match status" value="3"/>
</dbReference>
<dbReference type="Pfam" id="PF03461">
    <property type="entry name" value="TRCF"/>
    <property type="match status" value="1"/>
</dbReference>
<feature type="domain" description="Helicase ATP-binding" evidence="10">
    <location>
        <begin position="564"/>
        <end position="725"/>
    </location>
</feature>
<dbReference type="InterPro" id="IPR011545">
    <property type="entry name" value="DEAD/DEAH_box_helicase_dom"/>
</dbReference>
<dbReference type="CDD" id="cd17991">
    <property type="entry name" value="DEXHc_TRCF"/>
    <property type="match status" value="1"/>
</dbReference>
<dbReference type="GO" id="GO:0000716">
    <property type="term" value="P:transcription-coupled nucleotide-excision repair, DNA damage recognition"/>
    <property type="evidence" value="ECO:0007669"/>
    <property type="project" value="UniProtKB-UniRule"/>
</dbReference>
<keyword evidence="5" id="KW-0347">Helicase</keyword>
<dbReference type="AlphaFoldDB" id="A0A5M4AZH5"/>
<dbReference type="GO" id="GO:0016787">
    <property type="term" value="F:hydrolase activity"/>
    <property type="evidence" value="ECO:0007669"/>
    <property type="project" value="UniProtKB-KW"/>
</dbReference>
<dbReference type="Pfam" id="PF00270">
    <property type="entry name" value="DEAD"/>
    <property type="match status" value="1"/>
</dbReference>
<dbReference type="GO" id="GO:0003678">
    <property type="term" value="F:DNA helicase activity"/>
    <property type="evidence" value="ECO:0007669"/>
    <property type="project" value="TreeGrafter"/>
</dbReference>
<dbReference type="GO" id="GO:0006355">
    <property type="term" value="P:regulation of DNA-templated transcription"/>
    <property type="evidence" value="ECO:0007669"/>
    <property type="project" value="UniProtKB-UniRule"/>
</dbReference>
<dbReference type="Gene3D" id="2.40.10.170">
    <property type="match status" value="1"/>
</dbReference>
<dbReference type="Gene3D" id="3.40.50.300">
    <property type="entry name" value="P-loop containing nucleotide triphosphate hydrolases"/>
    <property type="match status" value="2"/>
</dbReference>
<dbReference type="Gene3D" id="3.90.1150.50">
    <property type="entry name" value="Transcription-repair-coupling factor, D7 domain"/>
    <property type="match status" value="1"/>
</dbReference>
<evidence type="ECO:0000256" key="7">
    <source>
        <dbReference type="ARBA" id="ARBA00023125"/>
    </source>
</evidence>
<keyword evidence="2 9" id="KW-0547">Nucleotide-binding</keyword>
<dbReference type="InterPro" id="IPR005118">
    <property type="entry name" value="TRCF_C"/>
</dbReference>
<comment type="subcellular location">
    <subcellularLocation>
        <location evidence="9">Cytoplasm</location>
    </subcellularLocation>
</comment>
<keyword evidence="6 9" id="KW-0067">ATP-binding</keyword>
<comment type="caution">
    <text evidence="12">The sequence shown here is derived from an EMBL/GenBank/DDBJ whole genome shotgun (WGS) entry which is preliminary data.</text>
</comment>